<dbReference type="AlphaFoldDB" id="A0A914C787"/>
<proteinExistence type="predicted"/>
<dbReference type="SUPFAM" id="SSF51735">
    <property type="entry name" value="NAD(P)-binding Rossmann-fold domains"/>
    <property type="match status" value="1"/>
</dbReference>
<dbReference type="Gene3D" id="3.40.50.720">
    <property type="entry name" value="NAD(P)-binding Rossmann-like Domain"/>
    <property type="match status" value="1"/>
</dbReference>
<evidence type="ECO:0000256" key="2">
    <source>
        <dbReference type="ARBA" id="ARBA00022490"/>
    </source>
</evidence>
<dbReference type="WBParaSite" id="ACRNAN_Path_482.g1809.t1">
    <property type="protein sequence ID" value="ACRNAN_Path_482.g1809.t1"/>
    <property type="gene ID" value="ACRNAN_Path_482.g1809"/>
</dbReference>
<name>A0A914C787_9BILA</name>
<dbReference type="Pfam" id="PF00106">
    <property type="entry name" value="adh_short"/>
    <property type="match status" value="1"/>
</dbReference>
<dbReference type="GO" id="GO:0005737">
    <property type="term" value="C:cytoplasm"/>
    <property type="evidence" value="ECO:0007669"/>
    <property type="project" value="UniProtKB-SubCell"/>
</dbReference>
<dbReference type="InterPro" id="IPR051721">
    <property type="entry name" value="Biopterin_syn/organic_redct"/>
</dbReference>
<sequence length="276" mass="30529">MYANKKTVVLIVGATGPVGSGIARQFAGVLAKDSQLIITSRSKDRLNSLKESSEKINPRITVRALQWDLTKPNTDQFRNDLRNSTTTKFENAIIVINAFDHGNLAHSMLDIGENLPVLQENLNINVLSALTATSAFMELFGKASHKVVVDVTARSAFLPMASFGYNCISKAARKMAFDTLAKERNDIKPGLVYSPAFDEIIKQTFNPELKAMFQAVVDNKEIMCQTGDHVGRVLVTYIESDKFESGNFVNATKEDVPEDIDTTFPRIPNLTVNKKN</sequence>
<evidence type="ECO:0000313" key="5">
    <source>
        <dbReference type="Proteomes" id="UP000887540"/>
    </source>
</evidence>
<evidence type="ECO:0000256" key="4">
    <source>
        <dbReference type="ARBA" id="ARBA00023002"/>
    </source>
</evidence>
<dbReference type="InterPro" id="IPR036291">
    <property type="entry name" value="NAD(P)-bd_dom_sf"/>
</dbReference>
<comment type="subcellular location">
    <subcellularLocation>
        <location evidence="1">Cytoplasm</location>
    </subcellularLocation>
</comment>
<dbReference type="PANTHER" id="PTHR44085:SF2">
    <property type="entry name" value="SEPIAPTERIN REDUCTASE"/>
    <property type="match status" value="1"/>
</dbReference>
<protein>
    <submittedName>
        <fullName evidence="6">Sepiapterin reductase</fullName>
    </submittedName>
</protein>
<dbReference type="PANTHER" id="PTHR44085">
    <property type="entry name" value="SEPIAPTERIN REDUCTASE"/>
    <property type="match status" value="1"/>
</dbReference>
<keyword evidence="2" id="KW-0963">Cytoplasm</keyword>
<dbReference type="GO" id="GO:0006729">
    <property type="term" value="P:tetrahydrobiopterin biosynthetic process"/>
    <property type="evidence" value="ECO:0007669"/>
    <property type="project" value="TreeGrafter"/>
</dbReference>
<accession>A0A914C787</accession>
<keyword evidence="5" id="KW-1185">Reference proteome</keyword>
<evidence type="ECO:0000256" key="1">
    <source>
        <dbReference type="ARBA" id="ARBA00004496"/>
    </source>
</evidence>
<organism evidence="5 6">
    <name type="scientific">Acrobeloides nanus</name>
    <dbReference type="NCBI Taxonomy" id="290746"/>
    <lineage>
        <taxon>Eukaryota</taxon>
        <taxon>Metazoa</taxon>
        <taxon>Ecdysozoa</taxon>
        <taxon>Nematoda</taxon>
        <taxon>Chromadorea</taxon>
        <taxon>Rhabditida</taxon>
        <taxon>Tylenchina</taxon>
        <taxon>Cephalobomorpha</taxon>
        <taxon>Cephaloboidea</taxon>
        <taxon>Cephalobidae</taxon>
        <taxon>Acrobeloides</taxon>
    </lineage>
</organism>
<reference evidence="6" key="1">
    <citation type="submission" date="2022-11" db="UniProtKB">
        <authorList>
            <consortium name="WormBaseParasite"/>
        </authorList>
    </citation>
    <scope>IDENTIFICATION</scope>
</reference>
<keyword evidence="3" id="KW-0521">NADP</keyword>
<evidence type="ECO:0000256" key="3">
    <source>
        <dbReference type="ARBA" id="ARBA00022857"/>
    </source>
</evidence>
<dbReference type="Proteomes" id="UP000887540">
    <property type="component" value="Unplaced"/>
</dbReference>
<evidence type="ECO:0000313" key="6">
    <source>
        <dbReference type="WBParaSite" id="ACRNAN_Path_482.g1809.t1"/>
    </source>
</evidence>
<dbReference type="InterPro" id="IPR002347">
    <property type="entry name" value="SDR_fam"/>
</dbReference>
<keyword evidence="4" id="KW-0560">Oxidoreductase</keyword>
<dbReference type="GO" id="GO:0004757">
    <property type="term" value="F:sepiapterin reductase (NADP+) activity"/>
    <property type="evidence" value="ECO:0007669"/>
    <property type="project" value="TreeGrafter"/>
</dbReference>